<sequence length="271" mass="30539">MGDIAKNWKELSGENDWEGLLDPLNINLRQYIIHYGERVQAVYDSFNYDKTSGSYGFPLYAPKDIFSNVGLEKGNSYHYTVTNYIYAMIDIDSNFDGIVKGQSTWIGYVAVGHRRRKGYVRKKRHFDFLERNSVGKGMPQVHKGFHSLYTSCDTKSEYNKFSASQQVLSSVKKLVDKYKDEEISITITGHSLGSALATLNAAEIVSKGYNKPTGSDKACIVTAFVFASPKVGDKAFKTAFNGLENLHLLRIRNIDDIVPTLPTKFPFFLLL</sequence>
<accession>A0ACC1A7F6</accession>
<dbReference type="EMBL" id="CM047908">
    <property type="protein sequence ID" value="KAJ0082298.1"/>
    <property type="molecule type" value="Genomic_DNA"/>
</dbReference>
<protein>
    <submittedName>
        <fullName evidence="1">Uncharacterized protein</fullName>
    </submittedName>
</protein>
<comment type="caution">
    <text evidence="1">The sequence shown here is derived from an EMBL/GenBank/DDBJ whole genome shotgun (WGS) entry which is preliminary data.</text>
</comment>
<name>A0ACC1A7F6_9ROSI</name>
<keyword evidence="2" id="KW-1185">Reference proteome</keyword>
<reference evidence="2" key="1">
    <citation type="journal article" date="2023" name="G3 (Bethesda)">
        <title>Genome assembly and association tests identify interacting loci associated with vigor, precocity, and sex in interspecific pistachio rootstocks.</title>
        <authorList>
            <person name="Palmer W."/>
            <person name="Jacygrad E."/>
            <person name="Sagayaradj S."/>
            <person name="Cavanaugh K."/>
            <person name="Han R."/>
            <person name="Bertier L."/>
            <person name="Beede B."/>
            <person name="Kafkas S."/>
            <person name="Golino D."/>
            <person name="Preece J."/>
            <person name="Michelmore R."/>
        </authorList>
    </citation>
    <scope>NUCLEOTIDE SEQUENCE [LARGE SCALE GENOMIC DNA]</scope>
</reference>
<organism evidence="1 2">
    <name type="scientific">Pistacia atlantica</name>
    <dbReference type="NCBI Taxonomy" id="434234"/>
    <lineage>
        <taxon>Eukaryota</taxon>
        <taxon>Viridiplantae</taxon>
        <taxon>Streptophyta</taxon>
        <taxon>Embryophyta</taxon>
        <taxon>Tracheophyta</taxon>
        <taxon>Spermatophyta</taxon>
        <taxon>Magnoliopsida</taxon>
        <taxon>eudicotyledons</taxon>
        <taxon>Gunneridae</taxon>
        <taxon>Pentapetalae</taxon>
        <taxon>rosids</taxon>
        <taxon>malvids</taxon>
        <taxon>Sapindales</taxon>
        <taxon>Anacardiaceae</taxon>
        <taxon>Pistacia</taxon>
    </lineage>
</organism>
<evidence type="ECO:0000313" key="1">
    <source>
        <dbReference type="EMBL" id="KAJ0082298.1"/>
    </source>
</evidence>
<dbReference type="Proteomes" id="UP001164250">
    <property type="component" value="Chromosome 12"/>
</dbReference>
<evidence type="ECO:0000313" key="2">
    <source>
        <dbReference type="Proteomes" id="UP001164250"/>
    </source>
</evidence>
<proteinExistence type="predicted"/>
<gene>
    <name evidence="1" type="ORF">Patl1_11501</name>
</gene>